<evidence type="ECO:0000313" key="3">
    <source>
        <dbReference type="Proteomes" id="UP000027604"/>
    </source>
</evidence>
<evidence type="ECO:0000313" key="2">
    <source>
        <dbReference type="EMBL" id="CDG80791.1"/>
    </source>
</evidence>
<dbReference type="AlphaFoldDB" id="W0UYR8"/>
<feature type="region of interest" description="Disordered" evidence="1">
    <location>
        <begin position="1"/>
        <end position="30"/>
    </location>
</feature>
<keyword evidence="3" id="KW-1185">Reference proteome</keyword>
<organism evidence="2 3">
    <name type="scientific">Janthinobacterium agaricidamnosum NBRC 102515 = DSM 9628</name>
    <dbReference type="NCBI Taxonomy" id="1349767"/>
    <lineage>
        <taxon>Bacteria</taxon>
        <taxon>Pseudomonadati</taxon>
        <taxon>Pseudomonadota</taxon>
        <taxon>Betaproteobacteria</taxon>
        <taxon>Burkholderiales</taxon>
        <taxon>Oxalobacteraceae</taxon>
        <taxon>Janthinobacterium</taxon>
    </lineage>
</organism>
<dbReference type="EMBL" id="HG322949">
    <property type="protein sequence ID" value="CDG80791.1"/>
    <property type="molecule type" value="Genomic_DNA"/>
</dbReference>
<feature type="compositionally biased region" description="Basic and acidic residues" evidence="1">
    <location>
        <begin position="16"/>
        <end position="27"/>
    </location>
</feature>
<dbReference type="KEGG" id="jag:GJA_125"/>
<accession>W0UYR8</accession>
<protein>
    <submittedName>
        <fullName evidence="2">Uncharacterized protein</fullName>
    </submittedName>
</protein>
<proteinExistence type="predicted"/>
<reference evidence="2 3" key="1">
    <citation type="journal article" date="2015" name="Genome Announc.">
        <title>Genome Sequence of Mushroom Soft-Rot Pathogen Janthinobacterium agaricidamnosum.</title>
        <authorList>
            <person name="Graupner K."/>
            <person name="Lackner G."/>
            <person name="Hertweck C."/>
        </authorList>
    </citation>
    <scope>NUCLEOTIDE SEQUENCE [LARGE SCALE GENOMIC DNA]</scope>
    <source>
        <strain evidence="3">NBRC 102515 / DSM 9628</strain>
    </source>
</reference>
<dbReference type="STRING" id="1349767.GJA_125"/>
<name>W0UYR8_9BURK</name>
<dbReference type="HOGENOM" id="CLU_2898157_0_0_4"/>
<sequence length="62" mass="7142">MYKRTAPPASSSPCETSRRPLRDERQKPAPAGFFSPLILQKIIKMIEISLLINVFFTKNPFY</sequence>
<dbReference type="Proteomes" id="UP000027604">
    <property type="component" value="Chromosome I"/>
</dbReference>
<evidence type="ECO:0000256" key="1">
    <source>
        <dbReference type="SAM" id="MobiDB-lite"/>
    </source>
</evidence>
<gene>
    <name evidence="2" type="ORF">GJA_125</name>
</gene>